<feature type="domain" description="PDZ" evidence="4">
    <location>
        <begin position="2102"/>
        <end position="2168"/>
    </location>
</feature>
<dbReference type="KEGG" id="sre:PTSG_05802"/>
<feature type="region of interest" description="Disordered" evidence="3">
    <location>
        <begin position="2198"/>
        <end position="2362"/>
    </location>
</feature>
<dbReference type="SMART" id="SM00228">
    <property type="entry name" value="PDZ"/>
    <property type="match status" value="19"/>
</dbReference>
<feature type="region of interest" description="Disordered" evidence="3">
    <location>
        <begin position="2612"/>
        <end position="2663"/>
    </location>
</feature>
<feature type="compositionally biased region" description="Polar residues" evidence="3">
    <location>
        <begin position="238"/>
        <end position="247"/>
    </location>
</feature>
<dbReference type="SUPFAM" id="SSF50156">
    <property type="entry name" value="PDZ domain-like"/>
    <property type="match status" value="19"/>
</dbReference>
<feature type="compositionally biased region" description="Basic and acidic residues" evidence="3">
    <location>
        <begin position="1862"/>
        <end position="1873"/>
    </location>
</feature>
<feature type="compositionally biased region" description="Low complexity" evidence="3">
    <location>
        <begin position="1077"/>
        <end position="1091"/>
    </location>
</feature>
<feature type="region of interest" description="Disordered" evidence="3">
    <location>
        <begin position="1923"/>
        <end position="1962"/>
    </location>
</feature>
<dbReference type="RefSeq" id="XP_004992694.1">
    <property type="nucleotide sequence ID" value="XM_004992637.1"/>
</dbReference>
<feature type="domain" description="PDZ" evidence="4">
    <location>
        <begin position="849"/>
        <end position="932"/>
    </location>
</feature>
<feature type="domain" description="PDZ" evidence="4">
    <location>
        <begin position="976"/>
        <end position="1058"/>
    </location>
</feature>
<dbReference type="InterPro" id="IPR036034">
    <property type="entry name" value="PDZ_sf"/>
</dbReference>
<feature type="compositionally biased region" description="Basic and acidic residues" evidence="3">
    <location>
        <begin position="1814"/>
        <end position="1836"/>
    </location>
</feature>
<dbReference type="EMBL" id="GL832969">
    <property type="protein sequence ID" value="EGD74437.1"/>
    <property type="molecule type" value="Genomic_DNA"/>
</dbReference>
<reference evidence="5" key="1">
    <citation type="submission" date="2009-08" db="EMBL/GenBank/DDBJ databases">
        <title>Annotation of Salpingoeca rosetta.</title>
        <authorList>
            <consortium name="The Broad Institute Genome Sequencing Platform"/>
            <person name="Russ C."/>
            <person name="Cuomo C."/>
            <person name="Burger G."/>
            <person name="Gray M.W."/>
            <person name="Holland P.W.H."/>
            <person name="King N."/>
            <person name="Lang F.B.F."/>
            <person name="Roger A.J."/>
            <person name="Ruiz-Trillo I."/>
            <person name="Young S.K."/>
            <person name="Zeng Q."/>
            <person name="Gargeya S."/>
            <person name="Alvarado L."/>
            <person name="Berlin A."/>
            <person name="Chapman S.B."/>
            <person name="Chen Z."/>
            <person name="Freedman E."/>
            <person name="Gellesch M."/>
            <person name="Goldberg J."/>
            <person name="Griggs A."/>
            <person name="Gujja S."/>
            <person name="Heilman E."/>
            <person name="Heiman D."/>
            <person name="Howarth C."/>
            <person name="Mehta T."/>
            <person name="Neiman D."/>
            <person name="Pearson M."/>
            <person name="Roberts A."/>
            <person name="Saif S."/>
            <person name="Shea T."/>
            <person name="Shenoy N."/>
            <person name="Sisk P."/>
            <person name="Stolte C."/>
            <person name="Sykes S."/>
            <person name="White J."/>
            <person name="Yandava C."/>
            <person name="Haas B."/>
            <person name="Nusbaum C."/>
            <person name="Birren B."/>
        </authorList>
    </citation>
    <scope>NUCLEOTIDE SEQUENCE [LARGE SCALE GENOMIC DNA]</scope>
    <source>
        <strain evidence="5">ATCC 50818</strain>
    </source>
</reference>
<feature type="domain" description="PDZ" evidence="4">
    <location>
        <begin position="2663"/>
        <end position="2746"/>
    </location>
</feature>
<dbReference type="InterPro" id="IPR001478">
    <property type="entry name" value="PDZ"/>
</dbReference>
<dbReference type="OMA" id="VAGMRIM"/>
<feature type="region of interest" description="Disordered" evidence="3">
    <location>
        <begin position="1630"/>
        <end position="1678"/>
    </location>
</feature>
<proteinExistence type="predicted"/>
<gene>
    <name evidence="5" type="ORF">PTSG_05802</name>
</gene>
<dbReference type="GO" id="GO:0045197">
    <property type="term" value="P:establishment or maintenance of epithelial cell apical/basal polarity"/>
    <property type="evidence" value="ECO:0007669"/>
    <property type="project" value="TreeGrafter"/>
</dbReference>
<feature type="compositionally biased region" description="Low complexity" evidence="3">
    <location>
        <begin position="1271"/>
        <end position="1280"/>
    </location>
</feature>
<feature type="domain" description="PDZ" evidence="4">
    <location>
        <begin position="1303"/>
        <end position="1384"/>
    </location>
</feature>
<dbReference type="CDD" id="cd00136">
    <property type="entry name" value="PDZ_canonical"/>
    <property type="match status" value="6"/>
</dbReference>
<dbReference type="GO" id="GO:0043113">
    <property type="term" value="P:receptor clustering"/>
    <property type="evidence" value="ECO:0007669"/>
    <property type="project" value="TreeGrafter"/>
</dbReference>
<feature type="compositionally biased region" description="Acidic residues" evidence="3">
    <location>
        <begin position="1884"/>
        <end position="1900"/>
    </location>
</feature>
<feature type="domain" description="PDZ" evidence="4">
    <location>
        <begin position="1679"/>
        <end position="1746"/>
    </location>
</feature>
<feature type="compositionally biased region" description="Basic and acidic residues" evidence="3">
    <location>
        <begin position="2063"/>
        <end position="2075"/>
    </location>
</feature>
<organism evidence="6">
    <name type="scientific">Salpingoeca rosetta (strain ATCC 50818 / BSB-021)</name>
    <dbReference type="NCBI Taxonomy" id="946362"/>
    <lineage>
        <taxon>Eukaryota</taxon>
        <taxon>Choanoflagellata</taxon>
        <taxon>Craspedida</taxon>
        <taxon>Salpingoecidae</taxon>
        <taxon>Salpingoeca</taxon>
    </lineage>
</organism>
<feature type="domain" description="PDZ" evidence="4">
    <location>
        <begin position="2782"/>
        <end position="2860"/>
    </location>
</feature>
<dbReference type="PROSITE" id="PS50106">
    <property type="entry name" value="PDZ"/>
    <property type="match status" value="18"/>
</dbReference>
<feature type="domain" description="PDZ" evidence="4">
    <location>
        <begin position="2381"/>
        <end position="2447"/>
    </location>
</feature>
<feature type="domain" description="PDZ" evidence="4">
    <location>
        <begin position="325"/>
        <end position="408"/>
    </location>
</feature>
<feature type="compositionally biased region" description="Basic and acidic residues" evidence="3">
    <location>
        <begin position="2485"/>
        <end position="2509"/>
    </location>
</feature>
<feature type="region of interest" description="Disordered" evidence="3">
    <location>
        <begin position="238"/>
        <end position="321"/>
    </location>
</feature>
<feature type="domain" description="PDZ" evidence="4">
    <location>
        <begin position="1958"/>
        <end position="2024"/>
    </location>
</feature>
<accession>F2UCU2</accession>
<feature type="compositionally biased region" description="Low complexity" evidence="3">
    <location>
        <begin position="1667"/>
        <end position="1676"/>
    </location>
</feature>
<dbReference type="InParanoid" id="F2UCU2"/>
<feature type="region of interest" description="Disordered" evidence="3">
    <location>
        <begin position="2475"/>
        <end position="2523"/>
    </location>
</feature>
<dbReference type="GO" id="GO:0098609">
    <property type="term" value="P:cell-cell adhesion"/>
    <property type="evidence" value="ECO:0007669"/>
    <property type="project" value="TreeGrafter"/>
</dbReference>
<dbReference type="Pfam" id="PF00595">
    <property type="entry name" value="PDZ"/>
    <property type="match status" value="9"/>
</dbReference>
<feature type="compositionally biased region" description="Basic and acidic residues" evidence="3">
    <location>
        <begin position="2264"/>
        <end position="2301"/>
    </location>
</feature>
<feature type="domain" description="PDZ" evidence="4">
    <location>
        <begin position="720"/>
        <end position="826"/>
    </location>
</feature>
<feature type="domain" description="PDZ" evidence="4">
    <location>
        <begin position="2529"/>
        <end position="2596"/>
    </location>
</feature>
<feature type="compositionally biased region" description="Low complexity" evidence="3">
    <location>
        <begin position="282"/>
        <end position="320"/>
    </location>
</feature>
<feature type="region of interest" description="Disordered" evidence="3">
    <location>
        <begin position="2054"/>
        <end position="2075"/>
    </location>
</feature>
<dbReference type="Proteomes" id="UP000007799">
    <property type="component" value="Unassembled WGS sequence"/>
</dbReference>
<feature type="region of interest" description="Disordered" evidence="3">
    <location>
        <begin position="2958"/>
        <end position="3012"/>
    </location>
</feature>
<dbReference type="PANTHER" id="PTHR23119:SF51">
    <property type="entry name" value="DISKS LARGE 1 TUMOR SUPPRESSOR PROTEIN"/>
    <property type="match status" value="1"/>
</dbReference>
<dbReference type="GO" id="GO:0097120">
    <property type="term" value="P:receptor localization to synapse"/>
    <property type="evidence" value="ECO:0007669"/>
    <property type="project" value="TreeGrafter"/>
</dbReference>
<dbReference type="GO" id="GO:0030054">
    <property type="term" value="C:cell junction"/>
    <property type="evidence" value="ECO:0007669"/>
    <property type="project" value="TreeGrafter"/>
</dbReference>
<feature type="region of interest" description="Disordered" evidence="3">
    <location>
        <begin position="562"/>
        <end position="618"/>
    </location>
</feature>
<feature type="compositionally biased region" description="Low complexity" evidence="3">
    <location>
        <begin position="1495"/>
        <end position="1511"/>
    </location>
</feature>
<dbReference type="InterPro" id="IPR050614">
    <property type="entry name" value="Synaptic_Scaffolding_LAP-MAGUK"/>
</dbReference>
<feature type="region of interest" description="Disordered" evidence="3">
    <location>
        <begin position="100"/>
        <end position="138"/>
    </location>
</feature>
<feature type="compositionally biased region" description="Acidic residues" evidence="3">
    <location>
        <begin position="1935"/>
        <end position="1955"/>
    </location>
</feature>
<feature type="compositionally biased region" description="Polar residues" evidence="3">
    <location>
        <begin position="262"/>
        <end position="275"/>
    </location>
</feature>
<feature type="region of interest" description="Disordered" evidence="3">
    <location>
        <begin position="1267"/>
        <end position="1286"/>
    </location>
</feature>
<dbReference type="GO" id="GO:0005886">
    <property type="term" value="C:plasma membrane"/>
    <property type="evidence" value="ECO:0007669"/>
    <property type="project" value="GOC"/>
</dbReference>
<evidence type="ECO:0000259" key="4">
    <source>
        <dbReference type="PROSITE" id="PS50106"/>
    </source>
</evidence>
<feature type="domain" description="PDZ" evidence="4">
    <location>
        <begin position="1104"/>
        <end position="1182"/>
    </location>
</feature>
<feature type="compositionally biased region" description="Acidic residues" evidence="3">
    <location>
        <begin position="2249"/>
        <end position="2263"/>
    </location>
</feature>
<feature type="region of interest" description="Disordered" evidence="3">
    <location>
        <begin position="1492"/>
        <end position="1514"/>
    </location>
</feature>
<feature type="compositionally biased region" description="Polar residues" evidence="3">
    <location>
        <begin position="2198"/>
        <end position="2208"/>
    </location>
</feature>
<feature type="compositionally biased region" description="Low complexity" evidence="3">
    <location>
        <begin position="105"/>
        <end position="122"/>
    </location>
</feature>
<feature type="compositionally biased region" description="Polar residues" evidence="3">
    <location>
        <begin position="1774"/>
        <end position="1786"/>
    </location>
</feature>
<keyword evidence="6" id="KW-1185">Reference proteome</keyword>
<evidence type="ECO:0000256" key="3">
    <source>
        <dbReference type="SAM" id="MobiDB-lite"/>
    </source>
</evidence>
<feature type="domain" description="PDZ" evidence="4">
    <location>
        <begin position="629"/>
        <end position="713"/>
    </location>
</feature>
<feature type="domain" description="PDZ" evidence="4">
    <location>
        <begin position="3019"/>
        <end position="3100"/>
    </location>
</feature>
<feature type="compositionally biased region" description="Polar residues" evidence="3">
    <location>
        <begin position="577"/>
        <end position="588"/>
    </location>
</feature>
<keyword evidence="2" id="KW-0472">Membrane</keyword>
<dbReference type="STRING" id="946362.F2UCU2"/>
<feature type="compositionally biased region" description="Acidic residues" evidence="3">
    <location>
        <begin position="2220"/>
        <end position="2235"/>
    </location>
</feature>
<dbReference type="eggNOG" id="KOG3528">
    <property type="taxonomic scope" value="Eukaryota"/>
</dbReference>
<comment type="subcellular location">
    <subcellularLocation>
        <location evidence="1">Membrane</location>
    </subcellularLocation>
</comment>
<feature type="region of interest" description="Disordered" evidence="3">
    <location>
        <begin position="159"/>
        <end position="195"/>
    </location>
</feature>
<feature type="region of interest" description="Disordered" evidence="3">
    <location>
        <begin position="1077"/>
        <end position="1100"/>
    </location>
</feature>
<feature type="domain" description="PDZ" evidence="4">
    <location>
        <begin position="1425"/>
        <end position="1479"/>
    </location>
</feature>
<evidence type="ECO:0000256" key="2">
    <source>
        <dbReference type="ARBA" id="ARBA00023136"/>
    </source>
</evidence>
<feature type="compositionally biased region" description="Basic and acidic residues" evidence="3">
    <location>
        <begin position="2236"/>
        <end position="2248"/>
    </location>
</feature>
<protein>
    <recommendedName>
        <fullName evidence="4">PDZ domain-containing protein</fullName>
    </recommendedName>
</protein>
<evidence type="ECO:0000256" key="1">
    <source>
        <dbReference type="ARBA" id="ARBA00004370"/>
    </source>
</evidence>
<feature type="compositionally biased region" description="Polar residues" evidence="3">
    <location>
        <begin position="2968"/>
        <end position="2982"/>
    </location>
</feature>
<dbReference type="GO" id="GO:0019901">
    <property type="term" value="F:protein kinase binding"/>
    <property type="evidence" value="ECO:0007669"/>
    <property type="project" value="TreeGrafter"/>
</dbReference>
<feature type="compositionally biased region" description="Polar residues" evidence="3">
    <location>
        <begin position="1635"/>
        <end position="1644"/>
    </location>
</feature>
<feature type="domain" description="PDZ" evidence="4">
    <location>
        <begin position="22"/>
        <end position="86"/>
    </location>
</feature>
<dbReference type="PANTHER" id="PTHR23119">
    <property type="entry name" value="DISCS LARGE"/>
    <property type="match status" value="1"/>
</dbReference>
<dbReference type="GeneID" id="16073265"/>
<feature type="region of interest" description="Disordered" evidence="3">
    <location>
        <begin position="1774"/>
        <end position="1909"/>
    </location>
</feature>
<feature type="domain" description="PDZ" evidence="4">
    <location>
        <begin position="1538"/>
        <end position="1619"/>
    </location>
</feature>
<feature type="compositionally biased region" description="Acidic residues" evidence="3">
    <location>
        <begin position="1798"/>
        <end position="1813"/>
    </location>
</feature>
<evidence type="ECO:0000313" key="6">
    <source>
        <dbReference type="Proteomes" id="UP000007799"/>
    </source>
</evidence>
<feature type="compositionally biased region" description="Low complexity" evidence="3">
    <location>
        <begin position="2627"/>
        <end position="2642"/>
    </location>
</feature>
<sequence>MPVHAWGTGENDAQPPEFNVIHVTVHRSREYAFGFTLGSTAEKLHVVSSVTAAGPAFGLLQEGDIVEAINGITTANLSHRAVPRMIGSKKVLNLRLRRPLDSGQTSSPASSASSSAATVSDTSRPRSSRLNFIAQSGPIGTPARSIVDELKLRYTPQQYNSPASDAAGPPEFAETPLPGTAPQPTGDDNTAAGASGDEIVPVQRRLDGNAAAPAPAMQTPRSAVRSDRLPPLNFSQEESSLLNTSADASHAQRSRMDLSPITPASTVSAMRSQPTAARRRSSQLATSTPQTAAAPATTTTVSDAPVTSAASAPTSTMPTSGPIESVFIQRVAGQRLGLRVVGGLDTQLMAVFVDGITENSAAAASNIQYGDRLLAADGVSLLNQSRDRVVDILRGAGSTLTLVVQHIGADQWHDIKAEAAYRVEMRHPHAFAVRELVLPLLSSEPTATCTRGEVKTVTLSTDDDWVQVSGGCGSVLGGFFVTRVGDGAGAPIAVGHRVIDVNQRSFVLSKMWDLQQLAENLATPVHLTVQVVDTQQWARICDAAEFDLVADTRNSAFVGGAAKLRPQHDQQQRQQRMSVASTASSTPSGHPLTSMLFPAPPPPSSSSRTSPRRASRETAVVSMNGGVRTVQLTRTEDGTFGFTLIGPSDPAQRNSHVEGVYVKELTCAEPIEAGLFIGDRILAINEHDVTSELANAVIDRIASLDRMTLAVENSPRALALLEVERRKAGEPRLVTVTNIRRYGLGIDLLASLDATASDLDNSSSGTVGPAYVAAVDPSGAIGRDGRIKAADQILMIDGQRVQSPQHADRLLSTNRDTMSLVVRISDAGYDAVRQALLHTTLDTELAGPIRTFQLPDTDKLGLILAGGSDTAFCGVFVQGVKPNSPAAELGIVAGDLVLSLDDAGMLRRSRADMVETFHRNARGAQLRVMRLGAGLWNKYQAVCSRTGMARPNLPPTTLPLTKGTRTSLSSTGPILAVDVYREPNQPFGLKLIGGVQQGMDTFFVTGVEQEGPCFGFIQPGDRILEVNNHALVGASMQDLLRLIGATATALEVVVQRTGREQWEDIKTTMDNIDIQLQEQQQQQQQEQQQQQASATSPPAAKVLKRTLSREKGRLGLGIATVPGAGTRIGAVDSDTARRLGLKEGQEIVAINGRDISGLAHEDVLRLLHEANESVQIEVREAEPQHVQVQRFDGRFGFTVMTTKQNEDGSGCNGLYVHTVTNPTTALKPGMRIIGMCGEDMHDADSARFQRLLMAVTGDEIVLDVLPPLPSAPSSRPQSAAHDASRARLQSHAGANWKDMEVLTFTLERSSGRLGLAVAAHLTEGRFGVFVASVSNANARERGVRRGMRLLAVNGTDVQRATRDQAVTALKKATEPIIIKCAMLPHTRNVVVHTKDITARSSPFRLQSTPGVMTPVFLVLKEDQTNATAQLDGVHGGAITAGDRILFIGDESAILASQEQVNGMLAEAGKAVTLMVARDKDMWRLFEPSAAAAPARTLSTPSQSPSPSPRRGTSLRKRIFSLSRKKTNRSGTVTVRAKRIRLRRIDGKFGVTVAGDTSRRGRGVFVAGVKNLDAEKQGLARGMRIMEADGVDTTQSTQTQVLDIFSNAEDTIVLQVIRDVHGFAEFEAGLSRHASTRPTPATTPVRSPAPGSSRLPSQTDSVFESEGAAASTSTATSTHKRIIVRRQEGRLGLGIVGESTARGFGVYISNVANTDAAAQGLVAGMRIMTVDGEDVRELSQGDVLQKLGSKRGDEVVLGVIGDDGGYSRFVEVASTQTSGTPSVSESQGRAAAGLASVTEEAEESDDDDDDDDDGDVARAEQKAVQEKAQMQHEESRTVENQQQPEQQAAAAANVEEENANEAEEQRHAQEHERQQPSQQHPQQEDQQEEMEREQDEVEVEVEPLPVAEAAVRQAVPIAAIAEEDEHEHEDHHDEVQASDEADEDGSSDSDSGDDEDAQRIVVRRQDGRLGLGLVGESMARGYGVYISNVANTDAAAQGLEVGMRVLSVDGHDTRDATQSEVLSLVTSNDHDEVIFTVIPDDGGFAKFAHASSLPGSAAATPRRQSKEETAAADVSHEHPDLVKQPAMDMSLYSRRQSSVNVQPITVRRQEGRLGLGIVGESTARGFGVYISNVANTDAAAQGLVAGMRIMTVDGEDVRELSQGDVLQKLGSKRGDEVVLGVIGDDGGYSRFVEVASAQTSGTPSVSESQGRAAAGLASVTEEAEESDDDDDDDDDGDVARAEREQHQEEQEQEQEEDWGEENEGEPDRGQQDRHEDQDRDQHQKQEKHQGQEEVEQEHRQEEEVAVVAEAAVRQSEPIAAIAEEAEEQQEQQGQQRHDESSDDATERREVGEHDTGNGSSADVADAAADDDEDIDDDEGFQRVVVRRQDGRLGLGIVGESTARGYGVYISNVANTDAAAQGLVAGMRIMTVDGEDVRELSQGDVLQKLGSKRGDEVVLGVIGDDGGYSRFVEVASAQTSGTPSVSDRGRVGAHDSDFHHEHQPLPEERESAASSSDDDYEDGSLADSGVQRIVVRRQNGRLGLGLVGESMARGYGVYISNVANTDAAAQGLEVGMRVLSVDGHDTRDATQSEVLSLVTSNDHDEVIFTVIPDDGGFSRFGTPTSPVRAPQQQQEHQQQQSDAAAARDGDTNDEEETVPDAPPALVECDVTRTDGRLGIGLLGHPTQQGLGVYLCSVTNPVAIAAGMKKGLRLVQVNDKDLTSATQREAFSILTTATEPVHLAARVDTDGYARIQGLADNADAGTKTHGTPQPVPPSLPIRVLNVDVEKDRGRLGCAIVVHGQSVKNTYINSAHPRHAGRVQPGDCVVAVNGEVIVGKSQNVVVGLIQAAGDVLRFTIARCPNVSLPVRDGSFQFDVTAAPTAARVSMPSADVAAVAFEDIGSGAPTVAKDHTPLRRGDVVAAIDSNMLVDSTSSDVTALAAQSGRARTTFTVCRVGAEVPASPSPSAAGRSNTDAASQQQSSPAEGAQDNANDDDDGNNASTNANINDTDTDSAEPDTAVIVLHKGSQGFGFVLKAKDKPGPLTVGRVREGGAASNEPRLKKGVRVLSINGTDTSVVTKQDAGRLISRAGDTMELKIVLDSSTA</sequence>
<dbReference type="OrthoDB" id="449487at2759"/>
<evidence type="ECO:0000313" key="5">
    <source>
        <dbReference type="EMBL" id="EGD74437.1"/>
    </source>
</evidence>
<feature type="compositionally biased region" description="Basic and acidic residues" evidence="3">
    <location>
        <begin position="2334"/>
        <end position="2354"/>
    </location>
</feature>
<dbReference type="Gene3D" id="2.30.42.10">
    <property type="match status" value="18"/>
</dbReference>
<feature type="compositionally biased region" description="Low complexity" evidence="3">
    <location>
        <begin position="2304"/>
        <end position="2321"/>
    </location>
</feature>
<name>F2UCU2_SALR5</name>
<feature type="compositionally biased region" description="Low complexity" evidence="3">
    <location>
        <begin position="1837"/>
        <end position="1852"/>
    </location>
</feature>